<evidence type="ECO:0000313" key="3">
    <source>
        <dbReference type="Proteomes" id="UP000284548"/>
    </source>
</evidence>
<evidence type="ECO:0000313" key="2">
    <source>
        <dbReference type="EMBL" id="RHH80782.1"/>
    </source>
</evidence>
<dbReference type="Pfam" id="PF13751">
    <property type="entry name" value="DDE_Tnp_1_6"/>
    <property type="match status" value="1"/>
</dbReference>
<feature type="domain" description="Transposase DDE" evidence="1">
    <location>
        <begin position="2"/>
        <end position="99"/>
    </location>
</feature>
<dbReference type="AlphaFoldDB" id="A0A414Y3N5"/>
<dbReference type="RefSeq" id="WP_118255286.1">
    <property type="nucleotide sequence ID" value="NZ_QRKB01000030.1"/>
</dbReference>
<proteinExistence type="predicted"/>
<accession>A0A414Y3N5</accession>
<gene>
    <name evidence="2" type="ORF">DW192_11370</name>
</gene>
<protein>
    <recommendedName>
        <fullName evidence="1">Transposase DDE domain-containing protein</fullName>
    </recommendedName>
</protein>
<dbReference type="Proteomes" id="UP000284548">
    <property type="component" value="Unassembled WGS sequence"/>
</dbReference>
<evidence type="ECO:0000259" key="1">
    <source>
        <dbReference type="Pfam" id="PF13751"/>
    </source>
</evidence>
<reference evidence="2 3" key="1">
    <citation type="submission" date="2018-08" db="EMBL/GenBank/DDBJ databases">
        <title>A genome reference for cultivated species of the human gut microbiota.</title>
        <authorList>
            <person name="Zou Y."/>
            <person name="Xue W."/>
            <person name="Luo G."/>
        </authorList>
    </citation>
    <scope>NUCLEOTIDE SEQUENCE [LARGE SCALE GENOMIC DNA]</scope>
    <source>
        <strain evidence="2 3">AM16-54</strain>
    </source>
</reference>
<organism evidence="2 3">
    <name type="scientific">Segatella copri</name>
    <dbReference type="NCBI Taxonomy" id="165179"/>
    <lineage>
        <taxon>Bacteria</taxon>
        <taxon>Pseudomonadati</taxon>
        <taxon>Bacteroidota</taxon>
        <taxon>Bacteroidia</taxon>
        <taxon>Bacteroidales</taxon>
        <taxon>Prevotellaceae</taxon>
        <taxon>Segatella</taxon>
    </lineage>
</organism>
<dbReference type="PANTHER" id="PTHR33408:SF2">
    <property type="entry name" value="TRANSPOSASE DDE DOMAIN-CONTAINING PROTEIN"/>
    <property type="match status" value="1"/>
</dbReference>
<dbReference type="PANTHER" id="PTHR33408">
    <property type="entry name" value="TRANSPOSASE"/>
    <property type="match status" value="1"/>
</dbReference>
<dbReference type="EMBL" id="QRKB01000030">
    <property type="protein sequence ID" value="RHH80782.1"/>
    <property type="molecule type" value="Genomic_DNA"/>
</dbReference>
<comment type="caution">
    <text evidence="2">The sequence shown here is derived from an EMBL/GenBank/DDBJ whole genome shotgun (WGS) entry which is preliminary data.</text>
</comment>
<sequence length="104" mass="12219">MIYRAQRCDGCPLGSLCKKSKGNRTIYVNHKLNAYKKEAFLLLTSEEGLKHRRQRPIEPEAVFGQMKADMHYKRFRHFGMDKVYMDLGLFGMGFNLKKYLGIKR</sequence>
<dbReference type="InterPro" id="IPR025668">
    <property type="entry name" value="Tnp_DDE_dom"/>
</dbReference>
<name>A0A414Y3N5_9BACT</name>